<dbReference type="InterPro" id="IPR047629">
    <property type="entry name" value="IS1182_transpos"/>
</dbReference>
<dbReference type="EMBL" id="JACHYB010000002">
    <property type="protein sequence ID" value="MBB3188155.1"/>
    <property type="molecule type" value="Genomic_DNA"/>
</dbReference>
<dbReference type="InterPro" id="IPR008490">
    <property type="entry name" value="Transposase_InsH_N"/>
</dbReference>
<evidence type="ECO:0000259" key="2">
    <source>
        <dbReference type="Pfam" id="PF13751"/>
    </source>
</evidence>
<dbReference type="Pfam" id="PF13751">
    <property type="entry name" value="DDE_Tnp_1_6"/>
    <property type="match status" value="1"/>
</dbReference>
<feature type="domain" description="Transposase DDE" evidence="2">
    <location>
        <begin position="336"/>
        <end position="461"/>
    </location>
</feature>
<sequence>MQHIQGEERNQLQMFCLEQMVEADSFVRVIDYFVDTIDLESFGFRNVKLKEEGRPPYHPAVLMKLYFYGYRYGIRSSRKMEREARLNLEVRWLLCEQTPSARTICMFRKEYAESFKAIFRKFVFLLKELGLMEGKTIAIDSFKVRAQNSLKHNYNQKKIDRQLEYIDGRIKEFEDALDEADSQEQKTVLKDKIAVQQSRMEKYQAIEAELKETGKDQISTTDQDAQSVVLQRGITVVGYNIQASVDAKNKLIAHFDTGGVNDTNALSTVAVATKEVLQVEQMDVLADKGYHTGEQIRQCEQNGITTYVSPKEPASNDPDIFPITSFVYDTEKDCYTCPAGETLTTNGTWLTHSSKGYKSAYKFQRYNNPAKCRLCEMHSLCTKSKNNGRNIDRSEFAADVEQNNQRVKENPAYYKQRQQLAEHPWGTLKRQRGFDYVLTRGKKNVLGEVSLVFIGYNLSRFIQITEGINAFKELIKGVIAHICSQQAYLKAI</sequence>
<protein>
    <submittedName>
        <fullName evidence="3">Transposase</fullName>
    </submittedName>
</protein>
<dbReference type="PANTHER" id="PTHR33408:SF2">
    <property type="entry name" value="TRANSPOSASE DDE DOMAIN-CONTAINING PROTEIN"/>
    <property type="match status" value="1"/>
</dbReference>
<dbReference type="AlphaFoldDB" id="A0A7W5DSB1"/>
<evidence type="ECO:0000259" key="1">
    <source>
        <dbReference type="Pfam" id="PF05598"/>
    </source>
</evidence>
<dbReference type="NCBIfam" id="NF033551">
    <property type="entry name" value="transpos_IS1182"/>
    <property type="match status" value="1"/>
</dbReference>
<name>A0A7W5DSB1_9PORP</name>
<gene>
    <name evidence="3" type="ORF">FHX64_002353</name>
</gene>
<accession>A0A7W5DSB1</accession>
<organism evidence="3 4">
    <name type="scientific">Microbacter margulisiae</name>
    <dbReference type="NCBI Taxonomy" id="1350067"/>
    <lineage>
        <taxon>Bacteria</taxon>
        <taxon>Pseudomonadati</taxon>
        <taxon>Bacteroidota</taxon>
        <taxon>Bacteroidia</taxon>
        <taxon>Bacteroidales</taxon>
        <taxon>Porphyromonadaceae</taxon>
        <taxon>Microbacter</taxon>
    </lineage>
</organism>
<dbReference type="InterPro" id="IPR025668">
    <property type="entry name" value="Tnp_DDE_dom"/>
</dbReference>
<feature type="domain" description="Transposase InsH N-terminal" evidence="1">
    <location>
        <begin position="16"/>
        <end position="109"/>
    </location>
</feature>
<dbReference type="Proteomes" id="UP000544222">
    <property type="component" value="Unassembled WGS sequence"/>
</dbReference>
<comment type="caution">
    <text evidence="3">The sequence shown here is derived from an EMBL/GenBank/DDBJ whole genome shotgun (WGS) entry which is preliminary data.</text>
</comment>
<dbReference type="RefSeq" id="WP_183413936.1">
    <property type="nucleotide sequence ID" value="NZ_JACHYB010000002.1"/>
</dbReference>
<evidence type="ECO:0000313" key="4">
    <source>
        <dbReference type="Proteomes" id="UP000544222"/>
    </source>
</evidence>
<dbReference type="PANTHER" id="PTHR33408">
    <property type="entry name" value="TRANSPOSASE"/>
    <property type="match status" value="1"/>
</dbReference>
<proteinExistence type="predicted"/>
<evidence type="ECO:0000313" key="3">
    <source>
        <dbReference type="EMBL" id="MBB3188155.1"/>
    </source>
</evidence>
<reference evidence="3 4" key="1">
    <citation type="submission" date="2020-08" db="EMBL/GenBank/DDBJ databases">
        <title>Genomic Encyclopedia of Type Strains, Phase IV (KMG-IV): sequencing the most valuable type-strain genomes for metagenomic binning, comparative biology and taxonomic classification.</title>
        <authorList>
            <person name="Goeker M."/>
        </authorList>
    </citation>
    <scope>NUCLEOTIDE SEQUENCE [LARGE SCALE GENOMIC DNA]</scope>
    <source>
        <strain evidence="3 4">DSM 27471</strain>
    </source>
</reference>
<keyword evidence="4" id="KW-1185">Reference proteome</keyword>
<dbReference type="Pfam" id="PF05598">
    <property type="entry name" value="DUF772"/>
    <property type="match status" value="1"/>
</dbReference>